<feature type="transmembrane region" description="Helical" evidence="1">
    <location>
        <begin position="121"/>
        <end position="144"/>
    </location>
</feature>
<name>A0A1B2EVF9_9HYPH</name>
<keyword evidence="3" id="KW-0614">Plasmid</keyword>
<accession>A0A1B2EVF9</accession>
<keyword evidence="1" id="KW-1133">Transmembrane helix</keyword>
<evidence type="ECO:0000259" key="2">
    <source>
        <dbReference type="Pfam" id="PF09335"/>
    </source>
</evidence>
<feature type="transmembrane region" description="Helical" evidence="1">
    <location>
        <begin position="7"/>
        <end position="34"/>
    </location>
</feature>
<feature type="transmembrane region" description="Helical" evidence="1">
    <location>
        <begin position="40"/>
        <end position="61"/>
    </location>
</feature>
<gene>
    <name evidence="3" type="ORF">BB934_37385</name>
</gene>
<proteinExistence type="predicted"/>
<protein>
    <recommendedName>
        <fullName evidence="2">VTT domain-containing protein</fullName>
    </recommendedName>
</protein>
<dbReference type="InterPro" id="IPR051311">
    <property type="entry name" value="DedA_domain"/>
</dbReference>
<dbReference type="PANTHER" id="PTHR42709">
    <property type="entry name" value="ALKALINE PHOSPHATASE LIKE PROTEIN"/>
    <property type="match status" value="1"/>
</dbReference>
<organism evidence="3">
    <name type="scientific">Microvirga ossetica</name>
    <dbReference type="NCBI Taxonomy" id="1882682"/>
    <lineage>
        <taxon>Bacteria</taxon>
        <taxon>Pseudomonadati</taxon>
        <taxon>Pseudomonadota</taxon>
        <taxon>Alphaproteobacteria</taxon>
        <taxon>Hyphomicrobiales</taxon>
        <taxon>Methylobacteriaceae</taxon>
        <taxon>Microvirga</taxon>
    </lineage>
</organism>
<dbReference type="RefSeq" id="WP_099514892.1">
    <property type="nucleotide sequence ID" value="NZ_CP016619.1"/>
</dbReference>
<dbReference type="Pfam" id="PF09335">
    <property type="entry name" value="VTT_dom"/>
    <property type="match status" value="1"/>
</dbReference>
<keyword evidence="1" id="KW-0812">Transmembrane</keyword>
<geneLocation type="plasmid" evidence="3">
    <name>unnamed2</name>
</geneLocation>
<dbReference type="AlphaFoldDB" id="A0A1B2EVF9"/>
<dbReference type="PANTHER" id="PTHR42709:SF4">
    <property type="entry name" value="INNER MEMBRANE PROTEIN YQAA"/>
    <property type="match status" value="1"/>
</dbReference>
<evidence type="ECO:0000256" key="1">
    <source>
        <dbReference type="SAM" id="Phobius"/>
    </source>
</evidence>
<dbReference type="KEGG" id="moc:BB934_37385"/>
<dbReference type="EMBL" id="CP016619">
    <property type="protein sequence ID" value="ANY83951.1"/>
    <property type="molecule type" value="Genomic_DNA"/>
</dbReference>
<dbReference type="InterPro" id="IPR032816">
    <property type="entry name" value="VTT_dom"/>
</dbReference>
<reference evidence="3" key="1">
    <citation type="submission" date="2016-07" db="EMBL/GenBank/DDBJ databases">
        <title>Microvirga ossetica sp. nov. a new species of rhizobia isolated from root nodules of the legume species Vicia alpestris Steven originated from North Ossetia region in the Caucasus.</title>
        <authorList>
            <person name="Safronova V.I."/>
            <person name="Kuznetsova I.G."/>
            <person name="Sazanova A.L."/>
            <person name="Belimov A."/>
            <person name="Andronov E."/>
            <person name="Osledkin Y.S."/>
            <person name="Onishchuk O.P."/>
            <person name="Kurchak O.N."/>
            <person name="Shaposhnikov A.I."/>
            <person name="Willems A."/>
            <person name="Tikhonovich I.A."/>
        </authorList>
    </citation>
    <scope>NUCLEOTIDE SEQUENCE [LARGE SCALE GENOMIC DNA]</scope>
    <source>
        <strain evidence="3">V5/3M</strain>
        <plasmid evidence="3">unnamed2</plasmid>
    </source>
</reference>
<keyword evidence="1" id="KW-0472">Membrane</keyword>
<sequence length="145" mass="16578">MNHVLEYAGLFAAAFLSATVLPFQSEVVLFGLLVAEHYQWWLLVLVASVGNTLGSAANWVLGRLLAQFEDRRWFPVKRETIKRAERWYHRYGRWSLLLSWLPFIGDPLTIVAGVLREPFLIFVAIVAVAKTARYFAVAAMTFGWF</sequence>
<feature type="domain" description="VTT" evidence="2">
    <location>
        <begin position="28"/>
        <end position="139"/>
    </location>
</feature>
<dbReference type="OrthoDB" id="9814483at2"/>
<feature type="transmembrane region" description="Helical" evidence="1">
    <location>
        <begin position="96"/>
        <end position="115"/>
    </location>
</feature>
<evidence type="ECO:0000313" key="3">
    <source>
        <dbReference type="EMBL" id="ANY83951.1"/>
    </source>
</evidence>